<comment type="catalytic activity">
    <reaction evidence="7">
        <text>a ubiquinone + NADH + 5 H(+)(in) = a ubiquinol + NAD(+) + 4 H(+)(out)</text>
        <dbReference type="Rhea" id="RHEA:29091"/>
        <dbReference type="Rhea" id="RHEA-COMP:9565"/>
        <dbReference type="Rhea" id="RHEA-COMP:9566"/>
        <dbReference type="ChEBI" id="CHEBI:15378"/>
        <dbReference type="ChEBI" id="CHEBI:16389"/>
        <dbReference type="ChEBI" id="CHEBI:17976"/>
        <dbReference type="ChEBI" id="CHEBI:57540"/>
        <dbReference type="ChEBI" id="CHEBI:57945"/>
        <dbReference type="EC" id="7.1.1.2"/>
    </reaction>
</comment>
<feature type="transmembrane region" description="Helical" evidence="7">
    <location>
        <begin position="6"/>
        <end position="24"/>
    </location>
</feature>
<organism evidence="9">
    <name type="scientific">Paramoeba pemaquidensis</name>
    <dbReference type="NCBI Taxonomy" id="180228"/>
    <lineage>
        <taxon>Eukaryota</taxon>
        <taxon>Amoebozoa</taxon>
        <taxon>Discosea</taxon>
        <taxon>Flabellinia</taxon>
        <taxon>Dactylopodida</taxon>
        <taxon>Paramoebidae</taxon>
        <taxon>Paramoeba</taxon>
    </lineage>
</organism>
<dbReference type="NCBIfam" id="TIGR01972">
    <property type="entry name" value="NDH_I_M"/>
    <property type="match status" value="1"/>
</dbReference>
<dbReference type="Pfam" id="PF00361">
    <property type="entry name" value="Proton_antipo_M"/>
    <property type="match status" value="1"/>
</dbReference>
<feature type="transmembrane region" description="Helical" evidence="7">
    <location>
        <begin position="402"/>
        <end position="421"/>
    </location>
</feature>
<evidence type="ECO:0000313" key="9">
    <source>
        <dbReference type="EMBL" id="AOS85547.1"/>
    </source>
</evidence>
<evidence type="ECO:0000256" key="2">
    <source>
        <dbReference type="ARBA" id="ARBA00004141"/>
    </source>
</evidence>
<keyword evidence="7" id="KW-0813">Transport</keyword>
<keyword evidence="7" id="KW-0679">Respiratory chain</keyword>
<feature type="transmembrane region" description="Helical" evidence="7">
    <location>
        <begin position="107"/>
        <end position="123"/>
    </location>
</feature>
<dbReference type="InterPro" id="IPR010227">
    <property type="entry name" value="NADH_Q_OxRdtase_chainM/4"/>
</dbReference>
<feature type="domain" description="NADH:quinone oxidoreductase/Mrp antiporter transmembrane" evidence="8">
    <location>
        <begin position="124"/>
        <end position="412"/>
    </location>
</feature>
<comment type="function">
    <text evidence="7">Core subunit of the mitochondrial membrane respiratory chain NADH dehydrogenase (Complex I) which catalyzes electron transfer from NADH through the respiratory chain, using ubiquinone as an electron acceptor. Essential for the catalytic activity and assembly of complex I.</text>
</comment>
<feature type="transmembrane region" description="Helical" evidence="7">
    <location>
        <begin position="323"/>
        <end position="344"/>
    </location>
</feature>
<dbReference type="GO" id="GO:0003954">
    <property type="term" value="F:NADH dehydrogenase activity"/>
    <property type="evidence" value="ECO:0007669"/>
    <property type="project" value="TreeGrafter"/>
</dbReference>
<keyword evidence="5 7" id="KW-1133">Transmembrane helix</keyword>
<dbReference type="GO" id="GO:0048039">
    <property type="term" value="F:ubiquinone binding"/>
    <property type="evidence" value="ECO:0007669"/>
    <property type="project" value="TreeGrafter"/>
</dbReference>
<keyword evidence="7" id="KW-0520">NAD</keyword>
<dbReference type="GO" id="GO:0008137">
    <property type="term" value="F:NADH dehydrogenase (ubiquinone) activity"/>
    <property type="evidence" value="ECO:0007669"/>
    <property type="project" value="UniProtKB-UniRule"/>
</dbReference>
<dbReference type="AlphaFoldDB" id="A0A1D8D5X8"/>
<evidence type="ECO:0000256" key="7">
    <source>
        <dbReference type="RuleBase" id="RU003297"/>
    </source>
</evidence>
<feature type="transmembrane region" description="Helical" evidence="7">
    <location>
        <begin position="202"/>
        <end position="225"/>
    </location>
</feature>
<dbReference type="PRINTS" id="PR01437">
    <property type="entry name" value="NUOXDRDTASE4"/>
</dbReference>
<sequence>MLENLILLPFLSFICISLIPKNKINLIKQVSLSLSLIIFFLSLIILDSIHFNLLDYKYYININYILNIQYIIGLDYISGFLIVLMTILIPMCILTNWESVKYRFKDFTLLLFLLEFLIINLFLSLDIVFFYIFFESVLIPMFLMIGIWGSRQRKIHAVYQFFFYTFFGSIFMLLALIIIYLHVGSTYINYIKFVGFSDNRQLLLWICFFIAFAIKVPMIPFHIWLPEAHVEAPTSGSILLAGILLKLGTYGFLRFLIPLFPYGYYYFKPLVFLLCIISIIYGSFATIRQVDLKKIIAYSSVVHMNFTIIGLFTDSLIGLQGGFFSMISHGIISGSLFFCIGLLYDRYHSRLLYYYGGLVQFMPIFASIFFIFILSNMGFPGTSGFVGEILIIVSVFNINSKIGLLICFSMVFASIYSIWLFNRIIFGELKNYNFLINNKLFFKKWFFKFSDINKREFFILLPMVVLNFLLGLYPNLIFNLVELNLLNILYDVI</sequence>
<reference evidence="9" key="1">
    <citation type="submission" date="2016-07" db="EMBL/GenBank/DDBJ databases">
        <title>Evolution of an obligate endosymbiont from a free-living kinetoplastid protist.</title>
        <authorList>
            <person name="Tanifuji G."/>
            <person name="Curtis B.A."/>
            <person name="Cenci U."/>
            <person name="David V."/>
            <person name="Dean S."/>
            <person name="Fiala I."/>
            <person name="Flegontov P."/>
            <person name="Kelly S."/>
            <person name="Johnson-MacKinnon J."/>
            <person name="Moog D."/>
            <person name="Nakayama T."/>
            <person name="Onodera N.T."/>
            <person name="Inagaki Y."/>
            <person name="Hashimoto T."/>
            <person name="Gull K."/>
            <person name="Lukes J."/>
            <person name="Archibald J.M."/>
        </authorList>
    </citation>
    <scope>NUCLEOTIDE SEQUENCE</scope>
</reference>
<dbReference type="EMBL" id="KX611830">
    <property type="protein sequence ID" value="AOS85547.1"/>
    <property type="molecule type" value="Genomic_DNA"/>
</dbReference>
<gene>
    <name evidence="9" type="primary">nad4</name>
</gene>
<feature type="transmembrane region" description="Helical" evidence="7">
    <location>
        <begin position="351"/>
        <end position="374"/>
    </location>
</feature>
<feature type="transmembrane region" description="Helical" evidence="7">
    <location>
        <begin position="161"/>
        <end position="182"/>
    </location>
</feature>
<proteinExistence type="inferred from homology"/>
<geneLocation type="mitochondrion" evidence="9"/>
<dbReference type="InterPro" id="IPR003918">
    <property type="entry name" value="NADH_UbQ_OxRdtase"/>
</dbReference>
<keyword evidence="7 9" id="KW-0496">Mitochondrion</keyword>
<feature type="transmembrane region" description="Helical" evidence="7">
    <location>
        <begin position="71"/>
        <end position="95"/>
    </location>
</feature>
<evidence type="ECO:0000256" key="4">
    <source>
        <dbReference type="ARBA" id="ARBA00022692"/>
    </source>
</evidence>
<name>A0A1D8D5X8_9EUKA</name>
<dbReference type="PANTHER" id="PTHR43507">
    <property type="entry name" value="NADH-UBIQUINONE OXIDOREDUCTASE CHAIN 4"/>
    <property type="match status" value="1"/>
</dbReference>
<feature type="transmembrane region" description="Helical" evidence="7">
    <location>
        <begin position="129"/>
        <end position="149"/>
    </location>
</feature>
<comment type="similarity">
    <text evidence="3 7">Belongs to the complex I subunit 4 family.</text>
</comment>
<keyword evidence="6 7" id="KW-0472">Membrane</keyword>
<feature type="transmembrane region" description="Helical" evidence="7">
    <location>
        <begin position="263"/>
        <end position="284"/>
    </location>
</feature>
<dbReference type="PANTHER" id="PTHR43507:SF1">
    <property type="entry name" value="NADH-UBIQUINONE OXIDOREDUCTASE CHAIN 4"/>
    <property type="match status" value="1"/>
</dbReference>
<comment type="function">
    <text evidence="1">Core subunit of the mitochondrial membrane respiratory chain NADH dehydrogenase (Complex I) that is believed to belong to the minimal assembly required for catalysis. Complex I functions in the transfer of electrons from NADH to the respiratory chain. The immediate electron acceptor for the enzyme is believed to be ubiquinone.</text>
</comment>
<accession>A0A1D8D5X8</accession>
<keyword evidence="4 7" id="KW-0812">Transmembrane</keyword>
<evidence type="ECO:0000256" key="1">
    <source>
        <dbReference type="ARBA" id="ARBA00003257"/>
    </source>
</evidence>
<dbReference type="GO" id="GO:0015990">
    <property type="term" value="P:electron transport coupled proton transport"/>
    <property type="evidence" value="ECO:0007669"/>
    <property type="project" value="TreeGrafter"/>
</dbReference>
<feature type="transmembrane region" description="Helical" evidence="7">
    <location>
        <begin position="296"/>
        <end position="317"/>
    </location>
</feature>
<dbReference type="GeneID" id="29292409"/>
<keyword evidence="7" id="KW-0830">Ubiquinone</keyword>
<evidence type="ECO:0000259" key="8">
    <source>
        <dbReference type="Pfam" id="PF00361"/>
    </source>
</evidence>
<dbReference type="EC" id="7.1.1.2" evidence="7"/>
<dbReference type="RefSeq" id="YP_009308409.1">
    <property type="nucleotide sequence ID" value="NC_031417.1"/>
</dbReference>
<evidence type="ECO:0000256" key="5">
    <source>
        <dbReference type="ARBA" id="ARBA00022989"/>
    </source>
</evidence>
<feature type="transmembrane region" description="Helical" evidence="7">
    <location>
        <begin position="31"/>
        <end position="51"/>
    </location>
</feature>
<comment type="subcellular location">
    <subcellularLocation>
        <location evidence="2">Membrane</location>
        <topology evidence="2">Multi-pass membrane protein</topology>
    </subcellularLocation>
    <subcellularLocation>
        <location evidence="7">Mitochondrion membrane</location>
        <topology evidence="7">Multi-pass membrane protein</topology>
    </subcellularLocation>
</comment>
<protein>
    <recommendedName>
        <fullName evidence="7">NADH-ubiquinone oxidoreductase chain 4</fullName>
        <ecNumber evidence="7">7.1.1.2</ecNumber>
    </recommendedName>
</protein>
<evidence type="ECO:0000256" key="6">
    <source>
        <dbReference type="ARBA" id="ARBA00023136"/>
    </source>
</evidence>
<evidence type="ECO:0000256" key="3">
    <source>
        <dbReference type="ARBA" id="ARBA00009025"/>
    </source>
</evidence>
<dbReference type="GO" id="GO:0042773">
    <property type="term" value="P:ATP synthesis coupled electron transport"/>
    <property type="evidence" value="ECO:0007669"/>
    <property type="project" value="InterPro"/>
</dbReference>
<feature type="transmembrane region" description="Helical" evidence="7">
    <location>
        <begin position="457"/>
        <end position="477"/>
    </location>
</feature>
<dbReference type="GO" id="GO:0031966">
    <property type="term" value="C:mitochondrial membrane"/>
    <property type="evidence" value="ECO:0007669"/>
    <property type="project" value="UniProtKB-SubCell"/>
</dbReference>
<dbReference type="InterPro" id="IPR001750">
    <property type="entry name" value="ND/Mrp_TM"/>
</dbReference>
<feature type="transmembrane region" description="Helical" evidence="7">
    <location>
        <begin position="237"/>
        <end position="257"/>
    </location>
</feature>
<keyword evidence="7" id="KW-0249">Electron transport</keyword>